<keyword evidence="2" id="KW-0067">ATP-binding</keyword>
<gene>
    <name evidence="4" type="ORF">GCM10009765_25880</name>
</gene>
<sequence length="913" mass="99526">MRPKRNASPMMIGRDRELRQLTQLASSPRPEVALVAGEPGIGKTRLIQEFLAKVPAGTVALVGRAEPDSLARPYELLLDAVSLADDDPQLQALTDPARSPVERLHTGIDLVDRLVGDAPAVIVFDDLHWADSESAALFERLADRTGSQLLVGTYRPDEVTSRHPVAALLARLERRHEVAHLRLGRLTEADTGAMLAAVTGKPVSFRVVASLYRRTGGNPFFLEELLRAHSDIDLETLCESPLPWSLTEVLRQQVDDLDPDRLRIVEAAAVLGHRVPFDLLAAVTGASEQQLIEVLRELVTRGLLIESTEDEFTFRHALVREALTGQMLGRQRRRLHEAALDALLAGTVGGATDAADPALVAHHAEAAGRYDDMIAAARKGTAVYLAIGSAYQALQLAEMALDEVGDDTELLAAAARAAWLAGLGDDATAYACRWRDSADRAEERAEALYLLMRLSWESDDLADMERFTDDIEALLDELPGPDRAQAMTVLSQSLTLRDLPDAAIEWADRALVLAEQLDLRRVQLTAQVEKGSALGDRPVTAQDGRQLLAGLLDEVEKLGEWVLAARALNMLVQIPLASVTEQAELLERMRIDAERAGYEWLAVASYYQGLARLALKDGDLDAAIDALLEGRARNRVYRRRGRRSDFHLVFLAGLSLEAGDLQRASDLIEEVEALRVRMPVALPGLTFHLACRQNRLADADRLLTVVLDDLEEQPWRSGSQAHDLVSAALFGGLPLPRVRELVAESLTPDVWDDWRTLVEAQAAEAAGVTADVLTAYRSVTKAVILPNAVLATAHTGAARCLHALGRNAEAAPHVEAAAELLEQWRGWRVDQLEQVRTQLGLAPRSGERAVTGADALTPREREVALLIAAGLTNSELARKLYISPKTAAVHVSNILHKLGLSSRTEVVSALGKD</sequence>
<dbReference type="PANTHER" id="PTHR16305:SF35">
    <property type="entry name" value="TRANSCRIPTIONAL ACTIVATOR DOMAIN"/>
    <property type="match status" value="1"/>
</dbReference>
<dbReference type="PROSITE" id="PS50043">
    <property type="entry name" value="HTH_LUXR_2"/>
    <property type="match status" value="1"/>
</dbReference>
<name>A0ABN2GR03_9ACTN</name>
<dbReference type="PANTHER" id="PTHR16305">
    <property type="entry name" value="TESTICULAR SOLUBLE ADENYLYL CYCLASE"/>
    <property type="match status" value="1"/>
</dbReference>
<dbReference type="Gene3D" id="1.10.10.10">
    <property type="entry name" value="Winged helix-like DNA-binding domain superfamily/Winged helix DNA-binding domain"/>
    <property type="match status" value="1"/>
</dbReference>
<dbReference type="SUPFAM" id="SSF46894">
    <property type="entry name" value="C-terminal effector domain of the bipartite response regulators"/>
    <property type="match status" value="1"/>
</dbReference>
<dbReference type="InterPro" id="IPR016032">
    <property type="entry name" value="Sig_transdc_resp-reg_C-effctor"/>
</dbReference>
<keyword evidence="5" id="KW-1185">Reference proteome</keyword>
<dbReference type="InterPro" id="IPR041664">
    <property type="entry name" value="AAA_16"/>
</dbReference>
<dbReference type="InterPro" id="IPR036388">
    <property type="entry name" value="WH-like_DNA-bd_sf"/>
</dbReference>
<dbReference type="SMART" id="SM00421">
    <property type="entry name" value="HTH_LUXR"/>
    <property type="match status" value="1"/>
</dbReference>
<dbReference type="PRINTS" id="PR00038">
    <property type="entry name" value="HTHLUXR"/>
</dbReference>
<evidence type="ECO:0000259" key="3">
    <source>
        <dbReference type="PROSITE" id="PS50043"/>
    </source>
</evidence>
<protein>
    <submittedName>
        <fullName evidence="4">Helix-turn-helix transcriptional regulator</fullName>
    </submittedName>
</protein>
<evidence type="ECO:0000313" key="5">
    <source>
        <dbReference type="Proteomes" id="UP001500618"/>
    </source>
</evidence>
<dbReference type="InterPro" id="IPR000792">
    <property type="entry name" value="Tscrpt_reg_LuxR_C"/>
</dbReference>
<dbReference type="Gene3D" id="3.40.50.300">
    <property type="entry name" value="P-loop containing nucleotide triphosphate hydrolases"/>
    <property type="match status" value="1"/>
</dbReference>
<feature type="domain" description="HTH luxR-type" evidence="3">
    <location>
        <begin position="849"/>
        <end position="913"/>
    </location>
</feature>
<reference evidence="4 5" key="1">
    <citation type="journal article" date="2019" name="Int. J. Syst. Evol. Microbiol.">
        <title>The Global Catalogue of Microorganisms (GCM) 10K type strain sequencing project: providing services to taxonomists for standard genome sequencing and annotation.</title>
        <authorList>
            <consortium name="The Broad Institute Genomics Platform"/>
            <consortium name="The Broad Institute Genome Sequencing Center for Infectious Disease"/>
            <person name="Wu L."/>
            <person name="Ma J."/>
        </authorList>
    </citation>
    <scope>NUCLEOTIDE SEQUENCE [LARGE SCALE GENOMIC DNA]</scope>
    <source>
        <strain evidence="4 5">JCM 14718</strain>
    </source>
</reference>
<dbReference type="CDD" id="cd06170">
    <property type="entry name" value="LuxR_C_like"/>
    <property type="match status" value="1"/>
</dbReference>
<accession>A0ABN2GR03</accession>
<dbReference type="Proteomes" id="UP001500618">
    <property type="component" value="Unassembled WGS sequence"/>
</dbReference>
<dbReference type="Pfam" id="PF00196">
    <property type="entry name" value="GerE"/>
    <property type="match status" value="1"/>
</dbReference>
<evidence type="ECO:0000313" key="4">
    <source>
        <dbReference type="EMBL" id="GAA1675395.1"/>
    </source>
</evidence>
<dbReference type="Pfam" id="PF13191">
    <property type="entry name" value="AAA_16"/>
    <property type="match status" value="1"/>
</dbReference>
<evidence type="ECO:0000256" key="2">
    <source>
        <dbReference type="ARBA" id="ARBA00022840"/>
    </source>
</evidence>
<evidence type="ECO:0000256" key="1">
    <source>
        <dbReference type="ARBA" id="ARBA00022741"/>
    </source>
</evidence>
<dbReference type="InterPro" id="IPR027417">
    <property type="entry name" value="P-loop_NTPase"/>
</dbReference>
<comment type="caution">
    <text evidence="4">The sequence shown here is derived from an EMBL/GenBank/DDBJ whole genome shotgun (WGS) entry which is preliminary data.</text>
</comment>
<dbReference type="RefSeq" id="WP_344310157.1">
    <property type="nucleotide sequence ID" value="NZ_BAAANY010000009.1"/>
</dbReference>
<dbReference type="SUPFAM" id="SSF52540">
    <property type="entry name" value="P-loop containing nucleoside triphosphate hydrolases"/>
    <property type="match status" value="1"/>
</dbReference>
<proteinExistence type="predicted"/>
<dbReference type="EMBL" id="BAAANY010000009">
    <property type="protein sequence ID" value="GAA1675395.1"/>
    <property type="molecule type" value="Genomic_DNA"/>
</dbReference>
<keyword evidence="1" id="KW-0547">Nucleotide-binding</keyword>
<organism evidence="4 5">
    <name type="scientific">Fodinicola feengrottensis</name>
    <dbReference type="NCBI Taxonomy" id="435914"/>
    <lineage>
        <taxon>Bacteria</taxon>
        <taxon>Bacillati</taxon>
        <taxon>Actinomycetota</taxon>
        <taxon>Actinomycetes</taxon>
        <taxon>Mycobacteriales</taxon>
        <taxon>Fodinicola</taxon>
    </lineage>
</organism>